<evidence type="ECO:0000256" key="1">
    <source>
        <dbReference type="SAM" id="MobiDB-lite"/>
    </source>
</evidence>
<organism evidence="2">
    <name type="scientific">uncultured Caudovirales phage</name>
    <dbReference type="NCBI Taxonomy" id="2100421"/>
    <lineage>
        <taxon>Viruses</taxon>
        <taxon>Duplodnaviria</taxon>
        <taxon>Heunggongvirae</taxon>
        <taxon>Uroviricota</taxon>
        <taxon>Caudoviricetes</taxon>
        <taxon>Peduoviridae</taxon>
        <taxon>Maltschvirus</taxon>
        <taxon>Maltschvirus maltsch</taxon>
    </lineage>
</organism>
<protein>
    <submittedName>
        <fullName evidence="2">Uncharacterized protein</fullName>
    </submittedName>
</protein>
<accession>A0A6J5Q832</accession>
<dbReference type="EMBL" id="LR797243">
    <property type="protein sequence ID" value="CAB4195905.1"/>
    <property type="molecule type" value="Genomic_DNA"/>
</dbReference>
<reference evidence="2" key="1">
    <citation type="submission" date="2020-05" db="EMBL/GenBank/DDBJ databases">
        <authorList>
            <person name="Chiriac C."/>
            <person name="Salcher M."/>
            <person name="Ghai R."/>
            <person name="Kavagutti S V."/>
        </authorList>
    </citation>
    <scope>NUCLEOTIDE SEQUENCE</scope>
</reference>
<proteinExistence type="predicted"/>
<name>A0A6J5Q832_9CAUD</name>
<dbReference type="EMBL" id="LR797013">
    <property type="protein sequence ID" value="CAB4180910.1"/>
    <property type="molecule type" value="Genomic_DNA"/>
</dbReference>
<evidence type="ECO:0000313" key="3">
    <source>
        <dbReference type="EMBL" id="CAB4195905.1"/>
    </source>
</evidence>
<feature type="region of interest" description="Disordered" evidence="1">
    <location>
        <begin position="27"/>
        <end position="48"/>
    </location>
</feature>
<sequence length="1403" mass="156386">MPYDELGNFYGSDEDLGALEAKYTKPDLASQIPGQVSSSKSDEPKSLRDRAVSALTQANPLMMAKSFQDMTKTLVGGAALPVVAPISAGVQALNALPGNMLRRSRGEEEIKTPSADDLMRKYGEAIAPQTPAGQNFQEGVGKLMETLKVPHAWPLTPAGPRRPMLTPTDVRVGAGQVKQLAKELRETPADFQAAQSGLKRQNLYGEDTIGVKAQAAADALGDTLERRKSAGLSTIPGLPEALTPETKLYAVRPKGSRLVQPKMPESAKDYKPEFNTLNDLVEDVYGDTPAAQMPSDMVMAEYAKRFLPPDSDLRRAVTVYSKQKAQDMFPDAPTREAAQRAYDVLYSDKTSRNKAQLEQVEEFLSLPENAAYLESAPTPTEFMKRMGEVERVIKGPYATYLSKNIGAEGDPTLKLARQGITIETPETIRDLAQFANPADLAKRRTEAGFPAMGSFYEERMAKTGELDTLNAEIEALEDARRPLFNRAHDEGIDPASIPEYAETTNPLRQKLRQAEQLKGELENIKLATRVEDISDFAVETGTKEKRLSEIPFPEQQFFPSITKAGEGEKIYTGSRGLIRDLGFEKLGKELVEDILTGKAGDTSKLTIENYMREKGLSRIEAEKAAKLQAQQYRVNLQNTLLDRLKNDQNVQTFGNAAIITLDKNTPKDVAMRDMSADTAVLDHCVGQCGTAPQGRKNILTGQQQYYEPVIDPLTGERHARGGTNTSYVNELERGSELVSVRDAKTGLPAATIQLNPTSMSRELSDGTFNIGYASGTKNGAVAPEYVDAIKDYLNSRSSSIKNTGPNLVDNTGIFDTTAPGEWRRVTKEAGLSKDQATAFEAEMDIPRFVTVKDIKEMSKEYLTIEQPSQSRSLAVVDRNRMPDMPAEELLSTYRGQLTQGQQNWLSDFIDRFDTQVDDTGPGRAREDALLREYDRWSRENTLQIGDPMPDNMDVMDLLRAHGDRMTDRQRQWLENFASRWEREVDGTPEGERIQEEMIDDYDRFLSNNRLQPDPLANLFDDLEPDPTAVANQPALPPPTDARVLALADLYEVPQDMVRSILQEARGTTARLVEIQNQIADGDGRFQTLTGRSRDGAMALLDDLVADRNQAPNEAPIFSLVRLYDLPPVTVRELQRRFAVPETTVASLSRMRDSARTGAQLTIFENLPQENRDGAVRMITDEINRRMAEAPEQPAAQLAERTPVPREIQVMAMQDLVRDMSPAWNRQSQELADTYFNDNVIDGNDVTISALSGMLRNYRVGPHADAPFEVRELAARRLEGLHNQAMMDAEQIADTINEAFYDDAEGPEEARTMIRRDIRMLEENGERAWEDLVGPMIEDYPWSRNLQHHLIQYLRNMLELRDGYAKGGMVKKKHKAKKPTMALVVTRKNPGLAEMAYRYGGMVR</sequence>
<gene>
    <name evidence="2" type="ORF">UFOVP1068_5</name>
    <name evidence="3" type="ORF">UFOVP1300_44</name>
</gene>
<evidence type="ECO:0000313" key="2">
    <source>
        <dbReference type="EMBL" id="CAB4180910.1"/>
    </source>
</evidence>